<name>A0AAN7BG06_9PEZI</name>
<dbReference type="EMBL" id="MU865446">
    <property type="protein sequence ID" value="KAK4222953.1"/>
    <property type="molecule type" value="Genomic_DNA"/>
</dbReference>
<organism evidence="1 2">
    <name type="scientific">Podospora fimiseda</name>
    <dbReference type="NCBI Taxonomy" id="252190"/>
    <lineage>
        <taxon>Eukaryota</taxon>
        <taxon>Fungi</taxon>
        <taxon>Dikarya</taxon>
        <taxon>Ascomycota</taxon>
        <taxon>Pezizomycotina</taxon>
        <taxon>Sordariomycetes</taxon>
        <taxon>Sordariomycetidae</taxon>
        <taxon>Sordariales</taxon>
        <taxon>Podosporaceae</taxon>
        <taxon>Podospora</taxon>
    </lineage>
</organism>
<keyword evidence="2" id="KW-1185">Reference proteome</keyword>
<dbReference type="Proteomes" id="UP001301958">
    <property type="component" value="Unassembled WGS sequence"/>
</dbReference>
<sequence length="126" mass="14302">MDDVQGLDIIKIPSEDIWPLANPEFTRAPDALPPNAYLKRPCLFGAGCHNPHIQETILSKVEVCEVLKKHPHPNFARYLGCVVKEGRVRGLAFTKYSVTLDQMLKERTPFDKERCLRGIEAGVYHM</sequence>
<protein>
    <submittedName>
        <fullName evidence="1">Uncharacterized protein</fullName>
    </submittedName>
</protein>
<accession>A0AAN7BG06</accession>
<dbReference type="AlphaFoldDB" id="A0AAN7BG06"/>
<evidence type="ECO:0000313" key="2">
    <source>
        <dbReference type="Proteomes" id="UP001301958"/>
    </source>
</evidence>
<proteinExistence type="predicted"/>
<evidence type="ECO:0000313" key="1">
    <source>
        <dbReference type="EMBL" id="KAK4222953.1"/>
    </source>
</evidence>
<comment type="caution">
    <text evidence="1">The sequence shown here is derived from an EMBL/GenBank/DDBJ whole genome shotgun (WGS) entry which is preliminary data.</text>
</comment>
<reference evidence="1" key="2">
    <citation type="submission" date="2023-05" db="EMBL/GenBank/DDBJ databases">
        <authorList>
            <consortium name="Lawrence Berkeley National Laboratory"/>
            <person name="Steindorff A."/>
            <person name="Hensen N."/>
            <person name="Bonometti L."/>
            <person name="Westerberg I."/>
            <person name="Brannstrom I.O."/>
            <person name="Guillou S."/>
            <person name="Cros-Aarteil S."/>
            <person name="Calhoun S."/>
            <person name="Haridas S."/>
            <person name="Kuo A."/>
            <person name="Mondo S."/>
            <person name="Pangilinan J."/>
            <person name="Riley R."/>
            <person name="Labutti K."/>
            <person name="Andreopoulos B."/>
            <person name="Lipzen A."/>
            <person name="Chen C."/>
            <person name="Yanf M."/>
            <person name="Daum C."/>
            <person name="Ng V."/>
            <person name="Clum A."/>
            <person name="Ohm R."/>
            <person name="Martin F."/>
            <person name="Silar P."/>
            <person name="Natvig D."/>
            <person name="Lalanne C."/>
            <person name="Gautier V."/>
            <person name="Ament-Velasquez S.L."/>
            <person name="Kruys A."/>
            <person name="Hutchinson M.I."/>
            <person name="Powell A.J."/>
            <person name="Barry K."/>
            <person name="Miller A.N."/>
            <person name="Grigoriev I.V."/>
            <person name="Debuchy R."/>
            <person name="Gladieux P."/>
            <person name="Thoren M.H."/>
            <person name="Johannesson H."/>
        </authorList>
    </citation>
    <scope>NUCLEOTIDE SEQUENCE</scope>
    <source>
        <strain evidence="1">CBS 990.96</strain>
    </source>
</reference>
<feature type="non-terminal residue" evidence="1">
    <location>
        <position position="126"/>
    </location>
</feature>
<reference evidence="1" key="1">
    <citation type="journal article" date="2023" name="Mol. Phylogenet. Evol.">
        <title>Genome-scale phylogeny and comparative genomics of the fungal order Sordariales.</title>
        <authorList>
            <person name="Hensen N."/>
            <person name="Bonometti L."/>
            <person name="Westerberg I."/>
            <person name="Brannstrom I.O."/>
            <person name="Guillou S."/>
            <person name="Cros-Aarteil S."/>
            <person name="Calhoun S."/>
            <person name="Haridas S."/>
            <person name="Kuo A."/>
            <person name="Mondo S."/>
            <person name="Pangilinan J."/>
            <person name="Riley R."/>
            <person name="LaButti K."/>
            <person name="Andreopoulos B."/>
            <person name="Lipzen A."/>
            <person name="Chen C."/>
            <person name="Yan M."/>
            <person name="Daum C."/>
            <person name="Ng V."/>
            <person name="Clum A."/>
            <person name="Steindorff A."/>
            <person name="Ohm R.A."/>
            <person name="Martin F."/>
            <person name="Silar P."/>
            <person name="Natvig D.O."/>
            <person name="Lalanne C."/>
            <person name="Gautier V."/>
            <person name="Ament-Velasquez S.L."/>
            <person name="Kruys A."/>
            <person name="Hutchinson M.I."/>
            <person name="Powell A.J."/>
            <person name="Barry K."/>
            <person name="Miller A.N."/>
            <person name="Grigoriev I.V."/>
            <person name="Debuchy R."/>
            <person name="Gladieux P."/>
            <person name="Hiltunen Thoren M."/>
            <person name="Johannesson H."/>
        </authorList>
    </citation>
    <scope>NUCLEOTIDE SEQUENCE</scope>
    <source>
        <strain evidence="1">CBS 990.96</strain>
    </source>
</reference>
<gene>
    <name evidence="1" type="ORF">QBC38DRAFT_518027</name>
</gene>